<sequence>MSRRQPAQRLAEFLPYQLSIASNAVSARIAEQYRKRFALKTTEWRIMAVLGDHGALTQRELSQQTLMDKVPVNRACKRLEDRGLVHRSPNTRDGRSHLLELTAEGRAVHTGIMPLALKIEEELFSVLSAKERASLNDMLLRIRDQAGDFDAESLAD</sequence>
<dbReference type="PANTHER" id="PTHR35790">
    <property type="entry name" value="HTH-TYPE TRANSCRIPTIONAL REGULATOR PCHR"/>
    <property type="match status" value="1"/>
</dbReference>
<dbReference type="SUPFAM" id="SSF46785">
    <property type="entry name" value="Winged helix' DNA-binding domain"/>
    <property type="match status" value="1"/>
</dbReference>
<dbReference type="InterPro" id="IPR036388">
    <property type="entry name" value="WH-like_DNA-bd_sf"/>
</dbReference>
<keyword evidence="6" id="KW-1185">Reference proteome</keyword>
<gene>
    <name evidence="5" type="ORF">K3174_11915</name>
</gene>
<evidence type="ECO:0000313" key="5">
    <source>
        <dbReference type="EMBL" id="MBX7483237.1"/>
    </source>
</evidence>
<comment type="caution">
    <text evidence="5">The sequence shown here is derived from an EMBL/GenBank/DDBJ whole genome shotgun (WGS) entry which is preliminary data.</text>
</comment>
<evidence type="ECO:0000256" key="3">
    <source>
        <dbReference type="ARBA" id="ARBA00023163"/>
    </source>
</evidence>
<evidence type="ECO:0000256" key="1">
    <source>
        <dbReference type="ARBA" id="ARBA00023015"/>
    </source>
</evidence>
<organism evidence="5 6">
    <name type="scientific">Qipengyuania qiaonensis</name>
    <dbReference type="NCBI Taxonomy" id="2867240"/>
    <lineage>
        <taxon>Bacteria</taxon>
        <taxon>Pseudomonadati</taxon>
        <taxon>Pseudomonadota</taxon>
        <taxon>Alphaproteobacteria</taxon>
        <taxon>Sphingomonadales</taxon>
        <taxon>Erythrobacteraceae</taxon>
        <taxon>Qipengyuania</taxon>
    </lineage>
</organism>
<dbReference type="InterPro" id="IPR052067">
    <property type="entry name" value="Metal_resp_HTH_trans_reg"/>
</dbReference>
<proteinExistence type="predicted"/>
<protein>
    <submittedName>
        <fullName evidence="5">MarR family transcriptional regulator</fullName>
    </submittedName>
</protein>
<dbReference type="PROSITE" id="PS50995">
    <property type="entry name" value="HTH_MARR_2"/>
    <property type="match status" value="1"/>
</dbReference>
<feature type="domain" description="HTH marR-type" evidence="4">
    <location>
        <begin position="11"/>
        <end position="144"/>
    </location>
</feature>
<keyword evidence="3" id="KW-0804">Transcription</keyword>
<reference evidence="5 6" key="1">
    <citation type="submission" date="2021-08" db="EMBL/GenBank/DDBJ databases">
        <title>Comparative Genomics Analysis of the Genus Qipengyuania Reveals Extensive Genetic Diversity and Metabolic Versatility, Including the Description of Fifteen Novel Species.</title>
        <authorList>
            <person name="Liu Y."/>
        </authorList>
    </citation>
    <scope>NUCLEOTIDE SEQUENCE [LARGE SCALE GENOMIC DNA]</scope>
    <source>
        <strain evidence="5 6">6D47A</strain>
    </source>
</reference>
<dbReference type="RefSeq" id="WP_221558632.1">
    <property type="nucleotide sequence ID" value="NZ_JAIGNO010000007.1"/>
</dbReference>
<dbReference type="SMART" id="SM00347">
    <property type="entry name" value="HTH_MARR"/>
    <property type="match status" value="1"/>
</dbReference>
<dbReference type="Pfam" id="PF12802">
    <property type="entry name" value="MarR_2"/>
    <property type="match status" value="1"/>
</dbReference>
<keyword evidence="2" id="KW-0238">DNA-binding</keyword>
<dbReference type="Proteomes" id="UP000755104">
    <property type="component" value="Unassembled WGS sequence"/>
</dbReference>
<dbReference type="PANTHER" id="PTHR35790:SF4">
    <property type="entry name" value="HTH-TYPE TRANSCRIPTIONAL REGULATOR PCHR"/>
    <property type="match status" value="1"/>
</dbReference>
<evidence type="ECO:0000313" key="6">
    <source>
        <dbReference type="Proteomes" id="UP000755104"/>
    </source>
</evidence>
<dbReference type="PRINTS" id="PR00598">
    <property type="entry name" value="HTHMARR"/>
</dbReference>
<dbReference type="Gene3D" id="1.10.10.10">
    <property type="entry name" value="Winged helix-like DNA-binding domain superfamily/Winged helix DNA-binding domain"/>
    <property type="match status" value="1"/>
</dbReference>
<accession>A0ABS7JE27</accession>
<dbReference type="InterPro" id="IPR036390">
    <property type="entry name" value="WH_DNA-bd_sf"/>
</dbReference>
<dbReference type="EMBL" id="JAIGNO010000007">
    <property type="protein sequence ID" value="MBX7483237.1"/>
    <property type="molecule type" value="Genomic_DNA"/>
</dbReference>
<keyword evidence="1" id="KW-0805">Transcription regulation</keyword>
<name>A0ABS7JE27_9SPHN</name>
<evidence type="ECO:0000256" key="2">
    <source>
        <dbReference type="ARBA" id="ARBA00023125"/>
    </source>
</evidence>
<evidence type="ECO:0000259" key="4">
    <source>
        <dbReference type="PROSITE" id="PS50995"/>
    </source>
</evidence>
<dbReference type="InterPro" id="IPR000835">
    <property type="entry name" value="HTH_MarR-typ"/>
</dbReference>